<dbReference type="FunFam" id="3.40.50.300:FF:000412">
    <property type="entry name" value="ADP-ribosylation factor 1"/>
    <property type="match status" value="1"/>
</dbReference>
<keyword evidence="2 4" id="KW-0547">Nucleotide-binding</keyword>
<dbReference type="InterPro" id="IPR001073">
    <property type="entry name" value="C1q_dom"/>
</dbReference>
<reference evidence="7" key="1">
    <citation type="submission" date="2021-03" db="EMBL/GenBank/DDBJ databases">
        <authorList>
            <person name="Bekaert M."/>
        </authorList>
    </citation>
    <scope>NUCLEOTIDE SEQUENCE</scope>
</reference>
<dbReference type="SMART" id="SM00110">
    <property type="entry name" value="C1Q"/>
    <property type="match status" value="1"/>
</dbReference>
<evidence type="ECO:0000256" key="1">
    <source>
        <dbReference type="ARBA" id="ARBA00010290"/>
    </source>
</evidence>
<feature type="binding site" evidence="4">
    <location>
        <begin position="27"/>
        <end position="34"/>
    </location>
    <ligand>
        <name>GTP</name>
        <dbReference type="ChEBI" id="CHEBI:37565"/>
    </ligand>
</feature>
<dbReference type="GO" id="GO:0005525">
    <property type="term" value="F:GTP binding"/>
    <property type="evidence" value="ECO:0007669"/>
    <property type="project" value="UniProtKB-KW"/>
</dbReference>
<keyword evidence="8" id="KW-1185">Reference proteome</keyword>
<dbReference type="PRINTS" id="PR00007">
    <property type="entry name" value="COMPLEMNTC1Q"/>
</dbReference>
<proteinExistence type="inferred from homology"/>
<accession>A0A8S3U494</accession>
<organism evidence="7 8">
    <name type="scientific">Mytilus edulis</name>
    <name type="common">Blue mussel</name>
    <dbReference type="NCBI Taxonomy" id="6550"/>
    <lineage>
        <taxon>Eukaryota</taxon>
        <taxon>Metazoa</taxon>
        <taxon>Spiralia</taxon>
        <taxon>Lophotrochozoa</taxon>
        <taxon>Mollusca</taxon>
        <taxon>Bivalvia</taxon>
        <taxon>Autobranchia</taxon>
        <taxon>Pteriomorphia</taxon>
        <taxon>Mytilida</taxon>
        <taxon>Mytiloidea</taxon>
        <taxon>Mytilidae</taxon>
        <taxon>Mytilinae</taxon>
        <taxon>Mytilus</taxon>
    </lineage>
</organism>
<keyword evidence="3 4" id="KW-0342">GTP-binding</keyword>
<dbReference type="InterPro" id="IPR006689">
    <property type="entry name" value="Small_GTPase_ARF/SAR"/>
</dbReference>
<dbReference type="EMBL" id="CAJPWZ010002571">
    <property type="protein sequence ID" value="CAG2240704.1"/>
    <property type="molecule type" value="Genomic_DNA"/>
</dbReference>
<comment type="similarity">
    <text evidence="1">Belongs to the small GTPase superfamily. Arf family.</text>
</comment>
<evidence type="ECO:0000313" key="7">
    <source>
        <dbReference type="EMBL" id="CAG2240704.1"/>
    </source>
</evidence>
<dbReference type="InterPro" id="IPR005225">
    <property type="entry name" value="Small_GTP-bd"/>
</dbReference>
<dbReference type="GO" id="GO:0003924">
    <property type="term" value="F:GTPase activity"/>
    <property type="evidence" value="ECO:0007669"/>
    <property type="project" value="InterPro"/>
</dbReference>
<dbReference type="Pfam" id="PF00386">
    <property type="entry name" value="C1q"/>
    <property type="match status" value="1"/>
</dbReference>
<dbReference type="PROSITE" id="PS50871">
    <property type="entry name" value="C1Q"/>
    <property type="match status" value="1"/>
</dbReference>
<protein>
    <submittedName>
        <fullName evidence="7">ARF1_2</fullName>
    </submittedName>
</protein>
<dbReference type="PROSITE" id="PS51417">
    <property type="entry name" value="ARF"/>
    <property type="match status" value="1"/>
</dbReference>
<dbReference type="InterPro" id="IPR024156">
    <property type="entry name" value="Small_GTPase_ARF"/>
</dbReference>
<dbReference type="Gene3D" id="2.60.120.40">
    <property type="match status" value="1"/>
</dbReference>
<feature type="binding site" evidence="5">
    <location>
        <position position="34"/>
    </location>
    <ligand>
        <name>Mg(2+)</name>
        <dbReference type="ChEBI" id="CHEBI:18420"/>
    </ligand>
</feature>
<name>A0A8S3U494_MYTED</name>
<dbReference type="SMART" id="SM00177">
    <property type="entry name" value="ARF"/>
    <property type="match status" value="1"/>
</dbReference>
<dbReference type="GO" id="GO:0030010">
    <property type="term" value="P:establishment of cell polarity"/>
    <property type="evidence" value="ECO:0007669"/>
    <property type="project" value="UniProtKB-ARBA"/>
</dbReference>
<feature type="domain" description="C1q" evidence="6">
    <location>
        <begin position="190"/>
        <end position="320"/>
    </location>
</feature>
<keyword evidence="5" id="KW-0479">Metal-binding</keyword>
<dbReference type="CDD" id="cd00878">
    <property type="entry name" value="Arf_Arl"/>
    <property type="match status" value="1"/>
</dbReference>
<dbReference type="SMART" id="SM00175">
    <property type="entry name" value="RAB"/>
    <property type="match status" value="1"/>
</dbReference>
<evidence type="ECO:0000256" key="2">
    <source>
        <dbReference type="ARBA" id="ARBA00022741"/>
    </source>
</evidence>
<dbReference type="AlphaFoldDB" id="A0A8S3U494"/>
<dbReference type="GO" id="GO:0046872">
    <property type="term" value="F:metal ion binding"/>
    <property type="evidence" value="ECO:0007669"/>
    <property type="project" value="UniProtKB-KW"/>
</dbReference>
<feature type="binding site" evidence="5">
    <location>
        <position position="51"/>
    </location>
    <ligand>
        <name>Mg(2+)</name>
        <dbReference type="ChEBI" id="CHEBI:18420"/>
    </ligand>
</feature>
<sequence length="320" mass="36621">MGILWTKLSETFSYFTETGHCKILLLGLDNAGKTTILYKLKLNEVVSSIPTLGFNVETVTPRKGLEFTVWDVGGQERLRTLWSYYFQDTCGLIYVVDSNDRDRYEMAREELFRVIESDGMRDVPVVVLANKQDLPNSPKPDVLAEALSLQKLKDRKWFIQGTCANSGEGLYEGLNEMAKLVKDFKRTRQKIKNKPTFFAFLKSNTIFSGDDVFKFDEVTTNIGQNYNPSTGVFTAPKEGVYQISCVMVSVGRTSVHYWLYRNEERFSYGYVSATAHANSNTQNWILELKKDDRVFIQHRTSQGETVHGSRHSYFSGHLLF</sequence>
<dbReference type="SUPFAM" id="SSF52540">
    <property type="entry name" value="P-loop containing nucleoside triphosphate hydrolases"/>
    <property type="match status" value="1"/>
</dbReference>
<dbReference type="Proteomes" id="UP000683360">
    <property type="component" value="Unassembled WGS sequence"/>
</dbReference>
<comment type="caution">
    <text evidence="7">The sequence shown here is derived from an EMBL/GenBank/DDBJ whole genome shotgun (WGS) entry which is preliminary data.</text>
</comment>
<evidence type="ECO:0000259" key="6">
    <source>
        <dbReference type="PROSITE" id="PS50871"/>
    </source>
</evidence>
<evidence type="ECO:0000256" key="5">
    <source>
        <dbReference type="PIRSR" id="PIRSR606689-2"/>
    </source>
</evidence>
<gene>
    <name evidence="7" type="ORF">MEDL_52982</name>
</gene>
<evidence type="ECO:0000256" key="3">
    <source>
        <dbReference type="ARBA" id="ARBA00023134"/>
    </source>
</evidence>
<dbReference type="OrthoDB" id="6228084at2759"/>
<dbReference type="InterPro" id="IPR008983">
    <property type="entry name" value="Tumour_necrosis_fac-like_dom"/>
</dbReference>
<dbReference type="Pfam" id="PF00025">
    <property type="entry name" value="Arf"/>
    <property type="match status" value="1"/>
</dbReference>
<evidence type="ECO:0000313" key="8">
    <source>
        <dbReference type="Proteomes" id="UP000683360"/>
    </source>
</evidence>
<dbReference type="NCBIfam" id="TIGR00231">
    <property type="entry name" value="small_GTP"/>
    <property type="match status" value="1"/>
</dbReference>
<dbReference type="PRINTS" id="PR00328">
    <property type="entry name" value="SAR1GTPBP"/>
</dbReference>
<dbReference type="PANTHER" id="PTHR11711">
    <property type="entry name" value="ADP RIBOSYLATION FACTOR-RELATED"/>
    <property type="match status" value="1"/>
</dbReference>
<dbReference type="InterPro" id="IPR027417">
    <property type="entry name" value="P-loop_NTPase"/>
</dbReference>
<feature type="binding site" evidence="4">
    <location>
        <begin position="130"/>
        <end position="133"/>
    </location>
    <ligand>
        <name>GTP</name>
        <dbReference type="ChEBI" id="CHEBI:37565"/>
    </ligand>
</feature>
<feature type="binding site" evidence="4">
    <location>
        <position position="74"/>
    </location>
    <ligand>
        <name>GTP</name>
        <dbReference type="ChEBI" id="CHEBI:37565"/>
    </ligand>
</feature>
<dbReference type="SMART" id="SM00178">
    <property type="entry name" value="SAR"/>
    <property type="match status" value="1"/>
</dbReference>
<evidence type="ECO:0000256" key="4">
    <source>
        <dbReference type="PIRSR" id="PIRSR606689-1"/>
    </source>
</evidence>
<dbReference type="PROSITE" id="PS51419">
    <property type="entry name" value="RAB"/>
    <property type="match status" value="1"/>
</dbReference>
<dbReference type="Gene3D" id="3.40.50.300">
    <property type="entry name" value="P-loop containing nucleotide triphosphate hydrolases"/>
    <property type="match status" value="1"/>
</dbReference>
<dbReference type="SUPFAM" id="SSF49842">
    <property type="entry name" value="TNF-like"/>
    <property type="match status" value="1"/>
</dbReference>
<keyword evidence="5" id="KW-0460">Magnesium</keyword>